<dbReference type="Pfam" id="PF00569">
    <property type="entry name" value="ZZ"/>
    <property type="match status" value="1"/>
</dbReference>
<keyword evidence="9" id="KW-0653">Protein transport</keyword>
<dbReference type="Proteomes" id="UP000516437">
    <property type="component" value="Chromosome 4"/>
</dbReference>
<evidence type="ECO:0000256" key="5">
    <source>
        <dbReference type="ARBA" id="ARBA00022554"/>
    </source>
</evidence>
<protein>
    <submittedName>
        <fullName evidence="17">Uncharacterized protein</fullName>
    </submittedName>
</protein>
<keyword evidence="7 12" id="KW-0863">Zinc-finger</keyword>
<dbReference type="CDD" id="cd14319">
    <property type="entry name" value="UBA_NBR1"/>
    <property type="match status" value="2"/>
</dbReference>
<reference evidence="17 18" key="1">
    <citation type="journal article" date="2019" name="Plant Biotechnol. J.">
        <title>The red bayberry genome and genetic basis of sex determination.</title>
        <authorList>
            <person name="Jia H.M."/>
            <person name="Jia H.J."/>
            <person name="Cai Q.L."/>
            <person name="Wang Y."/>
            <person name="Zhao H.B."/>
            <person name="Yang W.F."/>
            <person name="Wang G.Y."/>
            <person name="Li Y.H."/>
            <person name="Zhan D.L."/>
            <person name="Shen Y.T."/>
            <person name="Niu Q.F."/>
            <person name="Chang L."/>
            <person name="Qiu J."/>
            <person name="Zhao L."/>
            <person name="Xie H.B."/>
            <person name="Fu W.Y."/>
            <person name="Jin J."/>
            <person name="Li X.W."/>
            <person name="Jiao Y."/>
            <person name="Zhou C.C."/>
            <person name="Tu T."/>
            <person name="Chai C.Y."/>
            <person name="Gao J.L."/>
            <person name="Fan L.J."/>
            <person name="van de Weg E."/>
            <person name="Wang J.Y."/>
            <person name="Gao Z.S."/>
        </authorList>
    </citation>
    <scope>NUCLEOTIDE SEQUENCE [LARGE SCALE GENOMIC DNA]</scope>
    <source>
        <tissue evidence="17">Leaves</tissue>
    </source>
</reference>
<dbReference type="PANTHER" id="PTHR20930">
    <property type="entry name" value="OVARIAN CARCINOMA ANTIGEN CA125-RELATED"/>
    <property type="match status" value="1"/>
</dbReference>
<dbReference type="InterPro" id="IPR009060">
    <property type="entry name" value="UBA-like_sf"/>
</dbReference>
<evidence type="ECO:0000256" key="12">
    <source>
        <dbReference type="PROSITE-ProRule" id="PRU00228"/>
    </source>
</evidence>
<evidence type="ECO:0000256" key="7">
    <source>
        <dbReference type="ARBA" id="ARBA00022771"/>
    </source>
</evidence>
<dbReference type="CDD" id="cd06398">
    <property type="entry name" value="PB1_Joka2"/>
    <property type="match status" value="1"/>
</dbReference>
<dbReference type="InterPro" id="IPR043145">
    <property type="entry name" value="Znf_ZZ_sf"/>
</dbReference>
<keyword evidence="11" id="KW-0968">Cytoplasmic vesicle</keyword>
<evidence type="ECO:0000256" key="11">
    <source>
        <dbReference type="ARBA" id="ARBA00023329"/>
    </source>
</evidence>
<dbReference type="SUPFAM" id="SSF57850">
    <property type="entry name" value="RING/U-box"/>
    <property type="match status" value="1"/>
</dbReference>
<evidence type="ECO:0000256" key="1">
    <source>
        <dbReference type="ARBA" id="ARBA00004116"/>
    </source>
</evidence>
<dbReference type="Gene3D" id="3.10.20.90">
    <property type="entry name" value="Phosphatidylinositol 3-kinase Catalytic Subunit, Chain A, domain 1"/>
    <property type="match status" value="1"/>
</dbReference>
<comment type="subunit">
    <text evidence="3">Homodimers and heterodimers.</text>
</comment>
<evidence type="ECO:0000313" key="17">
    <source>
        <dbReference type="EMBL" id="KAB1215654.1"/>
    </source>
</evidence>
<dbReference type="CDD" id="cd14947">
    <property type="entry name" value="NBR1_like"/>
    <property type="match status" value="1"/>
</dbReference>
<dbReference type="InterPro" id="IPR015940">
    <property type="entry name" value="UBA"/>
</dbReference>
<dbReference type="FunFam" id="1.10.8.10:FF:000085">
    <property type="entry name" value="protein NBR1 homolog"/>
    <property type="match status" value="1"/>
</dbReference>
<dbReference type="GO" id="GO:0005776">
    <property type="term" value="C:autophagosome"/>
    <property type="evidence" value="ECO:0007669"/>
    <property type="project" value="UniProtKB-SubCell"/>
</dbReference>
<keyword evidence="10" id="KW-0072">Autophagy</keyword>
<dbReference type="OrthoDB" id="661148at2759"/>
<evidence type="ECO:0000259" key="16">
    <source>
        <dbReference type="PROSITE" id="PS51745"/>
    </source>
</evidence>
<keyword evidence="18" id="KW-1185">Reference proteome</keyword>
<proteinExistence type="predicted"/>
<feature type="domain" description="ZZ-type" evidence="15">
    <location>
        <begin position="348"/>
        <end position="398"/>
    </location>
</feature>
<evidence type="ECO:0000256" key="6">
    <source>
        <dbReference type="ARBA" id="ARBA00022723"/>
    </source>
</evidence>
<dbReference type="GO" id="GO:0031410">
    <property type="term" value="C:cytoplasmic vesicle"/>
    <property type="evidence" value="ECO:0007669"/>
    <property type="project" value="UniProtKB-KW"/>
</dbReference>
<dbReference type="SUPFAM" id="SSF54277">
    <property type="entry name" value="CAD &amp; PB1 domains"/>
    <property type="match status" value="1"/>
</dbReference>
<dbReference type="GO" id="GO:0015031">
    <property type="term" value="P:protein transport"/>
    <property type="evidence" value="ECO:0007669"/>
    <property type="project" value="UniProtKB-KW"/>
</dbReference>
<evidence type="ECO:0000256" key="2">
    <source>
        <dbReference type="ARBA" id="ARBA00004419"/>
    </source>
</evidence>
<comment type="subcellular location">
    <subcellularLocation>
        <location evidence="2">Cytoplasmic vesicle</location>
        <location evidence="2">Autophagosome</location>
    </subcellularLocation>
    <subcellularLocation>
        <location evidence="1">Vacuole</location>
    </subcellularLocation>
</comment>
<evidence type="ECO:0000259" key="14">
    <source>
        <dbReference type="PROSITE" id="PS50030"/>
    </source>
</evidence>
<dbReference type="Gene3D" id="2.60.40.10">
    <property type="entry name" value="Immunoglobulins"/>
    <property type="match status" value="1"/>
</dbReference>
<dbReference type="InterPro" id="IPR053793">
    <property type="entry name" value="PB1-like"/>
</dbReference>
<evidence type="ECO:0000256" key="4">
    <source>
        <dbReference type="ARBA" id="ARBA00022448"/>
    </source>
</evidence>
<dbReference type="InterPro" id="IPR000270">
    <property type="entry name" value="PB1_dom"/>
</dbReference>
<feature type="domain" description="UBA" evidence="14">
    <location>
        <begin position="808"/>
        <end position="851"/>
    </location>
</feature>
<dbReference type="Gene3D" id="3.30.60.90">
    <property type="match status" value="1"/>
</dbReference>
<dbReference type="SUPFAM" id="SSF46934">
    <property type="entry name" value="UBA-like"/>
    <property type="match status" value="2"/>
</dbReference>
<evidence type="ECO:0000259" key="15">
    <source>
        <dbReference type="PROSITE" id="PS50135"/>
    </source>
</evidence>
<keyword evidence="5" id="KW-0926">Vacuole</keyword>
<dbReference type="Pfam" id="PF16158">
    <property type="entry name" value="N_BRCA1_IG"/>
    <property type="match status" value="1"/>
</dbReference>
<dbReference type="AlphaFoldDB" id="A0A6A1VRU4"/>
<dbReference type="InterPro" id="IPR056893">
    <property type="entry name" value="UBA_Nbr1_C"/>
</dbReference>
<feature type="region of interest" description="Disordered" evidence="13">
    <location>
        <begin position="211"/>
        <end position="286"/>
    </location>
</feature>
<keyword evidence="8" id="KW-0862">Zinc</keyword>
<evidence type="ECO:0000313" key="18">
    <source>
        <dbReference type="Proteomes" id="UP000516437"/>
    </source>
</evidence>
<evidence type="ECO:0000256" key="13">
    <source>
        <dbReference type="SAM" id="MobiDB-lite"/>
    </source>
</evidence>
<dbReference type="Gene3D" id="1.10.8.10">
    <property type="entry name" value="DNA helicase RuvA subunit, C-terminal domain"/>
    <property type="match status" value="2"/>
</dbReference>
<dbReference type="SMART" id="SM00291">
    <property type="entry name" value="ZnF_ZZ"/>
    <property type="match status" value="1"/>
</dbReference>
<gene>
    <name evidence="17" type="ORF">CJ030_MR4G023315</name>
</gene>
<keyword evidence="4" id="KW-0813">Transport</keyword>
<dbReference type="PROSITE" id="PS50030">
    <property type="entry name" value="UBA"/>
    <property type="match status" value="2"/>
</dbReference>
<dbReference type="PROSITE" id="PS50135">
    <property type="entry name" value="ZF_ZZ_2"/>
    <property type="match status" value="1"/>
</dbReference>
<dbReference type="GO" id="GO:0008270">
    <property type="term" value="F:zinc ion binding"/>
    <property type="evidence" value="ECO:0007669"/>
    <property type="project" value="UniProtKB-KW"/>
</dbReference>
<feature type="domain" description="PB1" evidence="16">
    <location>
        <begin position="4"/>
        <end position="89"/>
    </location>
</feature>
<dbReference type="PROSITE" id="PS51745">
    <property type="entry name" value="PB1"/>
    <property type="match status" value="1"/>
</dbReference>
<name>A0A6A1VRU4_9ROSI</name>
<accession>A0A6A1VRU4</accession>
<dbReference type="EMBL" id="RXIC02000022">
    <property type="protein sequence ID" value="KAB1215654.1"/>
    <property type="molecule type" value="Genomic_DNA"/>
</dbReference>
<dbReference type="InterPro" id="IPR032350">
    <property type="entry name" value="Nbr1_FW"/>
</dbReference>
<sequence>MDSTLVIKVKYGDTLRRFNARVDIDDTLDLDMAGLRAKIISLFDLQPDAELTVTYVDEDGDVVTLVDDNDLHDVMKQRLKFLRIDVQLNNDKGGNSSARSSGISTPLRSPRVLYPVPTINVAEVLKSVPQPLQPLREAISKLSLDVASKAASGPVLGEVVDLLYKIGQAYGNLGSLPNVGAGSNPQNVAGPSNLSKDGGMSEVMPVSESFAPASKDSRDVLTGNVTDSVGAPAARNSTPVDLNLPPGDSNPSTAVAVAPVPLDVPAGDKGNDTKEDSNGRKSSGCHVSGRTLVPTMFETDITGIPFNECPFTGTSVGNDSAMPYFGFDPNHPSKKSCSRTASMGGMFHKGVQCDGCGVYPITGPRYKSKVKEDYDLCSICFSELGNEKDYIKMDRPVSFSHPRVKCGARSFKGSEDQMKGPWFRPPGLAHHMKENLQMKGPWVRGSVLTREHNFNSENPHMNPSWVRASVLTREHNFSRGCGTKLSRPKLDSRFILDVNVIDGTMMAPATPFTKIWRMRNSGSLIWPRGSQLVWIGGDRYSDAVSVEIEIPENGLPVDRELDIAVDFTAPASPGRYISYWKMASPSGQKFGQRVWVLIQVDASSEDSLCDSLEGLNLNLPLGCEDPEITDVNVQSDGEPGSSNMASEPVKPVVDELPKKDNDLNFPINDTLLVGHGISSSATPEAVSYPIVDDSEALLAALAPAPFNVAVAPSHDDSEALLAALTPAPFNVAVAPSHGPFPAPVAPDHGSTKVVDASTSAQVVTAKNAVEEALLKDLEEMGFKQVDLNKEVLRMNEYNLEQSVDHLCGVDEWDPILEELHEMGFHDNETNKRLLVKNNGSIKRVVMDLITGEKAFS</sequence>
<evidence type="ECO:0000256" key="10">
    <source>
        <dbReference type="ARBA" id="ARBA00023006"/>
    </source>
</evidence>
<organism evidence="17 18">
    <name type="scientific">Morella rubra</name>
    <name type="common">Chinese bayberry</name>
    <dbReference type="NCBI Taxonomy" id="262757"/>
    <lineage>
        <taxon>Eukaryota</taxon>
        <taxon>Viridiplantae</taxon>
        <taxon>Streptophyta</taxon>
        <taxon>Embryophyta</taxon>
        <taxon>Tracheophyta</taxon>
        <taxon>Spermatophyta</taxon>
        <taxon>Magnoliopsida</taxon>
        <taxon>eudicotyledons</taxon>
        <taxon>Gunneridae</taxon>
        <taxon>Pentapetalae</taxon>
        <taxon>rosids</taxon>
        <taxon>fabids</taxon>
        <taxon>Fagales</taxon>
        <taxon>Myricaceae</taxon>
        <taxon>Morella</taxon>
    </lineage>
</organism>
<dbReference type="Pfam" id="PF00564">
    <property type="entry name" value="PB1"/>
    <property type="match status" value="1"/>
</dbReference>
<dbReference type="InterPro" id="IPR000433">
    <property type="entry name" value="Znf_ZZ"/>
</dbReference>
<evidence type="ECO:0000256" key="3">
    <source>
        <dbReference type="ARBA" id="ARBA00011726"/>
    </source>
</evidence>
<dbReference type="Pfam" id="PF24932">
    <property type="entry name" value="UBA_NBR1_C"/>
    <property type="match status" value="2"/>
</dbReference>
<dbReference type="SMART" id="SM00666">
    <property type="entry name" value="PB1"/>
    <property type="match status" value="1"/>
</dbReference>
<evidence type="ECO:0000256" key="8">
    <source>
        <dbReference type="ARBA" id="ARBA00022833"/>
    </source>
</evidence>
<dbReference type="PANTHER" id="PTHR20930:SF0">
    <property type="entry name" value="PROTEIN ILRUN"/>
    <property type="match status" value="1"/>
</dbReference>
<dbReference type="InterPro" id="IPR013783">
    <property type="entry name" value="Ig-like_fold"/>
</dbReference>
<dbReference type="GO" id="GO:0006914">
    <property type="term" value="P:autophagy"/>
    <property type="evidence" value="ECO:0007669"/>
    <property type="project" value="UniProtKB-KW"/>
</dbReference>
<feature type="domain" description="UBA" evidence="14">
    <location>
        <begin position="768"/>
        <end position="806"/>
    </location>
</feature>
<feature type="compositionally biased region" description="Basic and acidic residues" evidence="13">
    <location>
        <begin position="269"/>
        <end position="279"/>
    </location>
</feature>
<feature type="compositionally biased region" description="Low complexity" evidence="13">
    <location>
        <begin position="254"/>
        <end position="265"/>
    </location>
</feature>
<keyword evidence="6" id="KW-0479">Metal-binding</keyword>
<comment type="caution">
    <text evidence="17">The sequence shown here is derived from an EMBL/GenBank/DDBJ whole genome shotgun (WGS) entry which is preliminary data.</text>
</comment>
<evidence type="ECO:0000256" key="9">
    <source>
        <dbReference type="ARBA" id="ARBA00022927"/>
    </source>
</evidence>